<accession>A0A9P3G2I3</accession>
<sequence>MLPAVRARRPQQAIFLARRPCKRHAIRPTAARSQCSSACLPQRYHASSPGYAIKFFADHSQSMSSLARSHAHSIAGAGQWTREGICPTLALATSPGCVIPRPAADWDGSQPCTPNLERGRAASDRGVPCLIRAPSTRGPRCAHRGRPFISAGEQHAPCAASRPVPRQSGSALQRVRRAGPRCQIEVAKYKCAPARPPRTPALRRRRAASCGMGAAARAAPPPLCAAGSPARGAAAPARRQHVVAPALPAPSARPL</sequence>
<dbReference type="AlphaFoldDB" id="A0A9P3G2I3"/>
<name>A0A9P3G2I3_9APHY</name>
<keyword evidence="3" id="KW-1185">Reference proteome</keyword>
<reference evidence="2 3" key="1">
    <citation type="submission" date="2021-08" db="EMBL/GenBank/DDBJ databases">
        <title>Draft Genome Sequence of Phanerochaete sordida strain YK-624.</title>
        <authorList>
            <person name="Mori T."/>
            <person name="Dohra H."/>
            <person name="Suzuki T."/>
            <person name="Kawagishi H."/>
            <person name="Hirai H."/>
        </authorList>
    </citation>
    <scope>NUCLEOTIDE SEQUENCE [LARGE SCALE GENOMIC DNA]</scope>
    <source>
        <strain evidence="2 3">YK-624</strain>
    </source>
</reference>
<comment type="caution">
    <text evidence="2">The sequence shown here is derived from an EMBL/GenBank/DDBJ whole genome shotgun (WGS) entry which is preliminary data.</text>
</comment>
<organism evidence="2 3">
    <name type="scientific">Phanerochaete sordida</name>
    <dbReference type="NCBI Taxonomy" id="48140"/>
    <lineage>
        <taxon>Eukaryota</taxon>
        <taxon>Fungi</taxon>
        <taxon>Dikarya</taxon>
        <taxon>Basidiomycota</taxon>
        <taxon>Agaricomycotina</taxon>
        <taxon>Agaricomycetes</taxon>
        <taxon>Polyporales</taxon>
        <taxon>Phanerochaetaceae</taxon>
        <taxon>Phanerochaete</taxon>
    </lineage>
</organism>
<feature type="compositionally biased region" description="Low complexity" evidence="1">
    <location>
        <begin position="226"/>
        <end position="237"/>
    </location>
</feature>
<evidence type="ECO:0000313" key="2">
    <source>
        <dbReference type="EMBL" id="GJE87046.1"/>
    </source>
</evidence>
<protein>
    <submittedName>
        <fullName evidence="2">Uncharacterized protein</fullName>
    </submittedName>
</protein>
<gene>
    <name evidence="2" type="ORF">PsYK624_031290</name>
</gene>
<dbReference type="Proteomes" id="UP000703269">
    <property type="component" value="Unassembled WGS sequence"/>
</dbReference>
<evidence type="ECO:0000256" key="1">
    <source>
        <dbReference type="SAM" id="MobiDB-lite"/>
    </source>
</evidence>
<proteinExistence type="predicted"/>
<dbReference type="EMBL" id="BPQB01000005">
    <property type="protein sequence ID" value="GJE87046.1"/>
    <property type="molecule type" value="Genomic_DNA"/>
</dbReference>
<feature type="region of interest" description="Disordered" evidence="1">
    <location>
        <begin position="226"/>
        <end position="255"/>
    </location>
</feature>
<evidence type="ECO:0000313" key="3">
    <source>
        <dbReference type="Proteomes" id="UP000703269"/>
    </source>
</evidence>